<keyword evidence="3" id="KW-1185">Reference proteome</keyword>
<dbReference type="GO" id="GO:0047617">
    <property type="term" value="F:fatty acyl-CoA hydrolase activity"/>
    <property type="evidence" value="ECO:0007669"/>
    <property type="project" value="TreeGrafter"/>
</dbReference>
<dbReference type="Gene3D" id="3.40.50.1820">
    <property type="entry name" value="alpha/beta hydrolase"/>
    <property type="match status" value="1"/>
</dbReference>
<dbReference type="PANTHER" id="PTHR10824">
    <property type="entry name" value="ACYL-COENZYME A THIOESTERASE-RELATED"/>
    <property type="match status" value="1"/>
</dbReference>
<dbReference type="InterPro" id="IPR029058">
    <property type="entry name" value="AB_hydrolase_fold"/>
</dbReference>
<reference evidence="2" key="1">
    <citation type="submission" date="2025-08" db="UniProtKB">
        <authorList>
            <consortium name="Ensembl"/>
        </authorList>
    </citation>
    <scope>IDENTIFICATION</scope>
</reference>
<evidence type="ECO:0000313" key="3">
    <source>
        <dbReference type="Proteomes" id="UP000472261"/>
    </source>
</evidence>
<dbReference type="AlphaFoldDB" id="A0A669QWU8"/>
<evidence type="ECO:0000313" key="2">
    <source>
        <dbReference type="Ensembl" id="ENSPCLP00000025142.1"/>
    </source>
</evidence>
<dbReference type="Proteomes" id="UP000472261">
    <property type="component" value="Unplaced"/>
</dbReference>
<name>A0A669QWU8_PHACC</name>
<dbReference type="GO" id="GO:0006631">
    <property type="term" value="P:fatty acid metabolic process"/>
    <property type="evidence" value="ECO:0007669"/>
    <property type="project" value="TreeGrafter"/>
</dbReference>
<accession>A0A669QWU8</accession>
<dbReference type="PANTHER" id="PTHR10824:SF18">
    <property type="entry name" value="BILE ACID-COA:AMINO ACID N-ACYLTRANSFERASE"/>
    <property type="match status" value="1"/>
</dbReference>
<dbReference type="GO" id="GO:0005777">
    <property type="term" value="C:peroxisome"/>
    <property type="evidence" value="ECO:0007669"/>
    <property type="project" value="TreeGrafter"/>
</dbReference>
<dbReference type="Ensembl" id="ENSPCLT00000034856.1">
    <property type="protein sequence ID" value="ENSPCLP00000025142.1"/>
    <property type="gene ID" value="ENSPCLG00000022134.1"/>
</dbReference>
<feature type="domain" description="BAAT/Acyl-CoA thioester hydrolase C-terminal" evidence="1">
    <location>
        <begin position="194"/>
        <end position="398"/>
    </location>
</feature>
<dbReference type="SUPFAM" id="SSF53474">
    <property type="entry name" value="alpha/beta-Hydrolases"/>
    <property type="match status" value="1"/>
</dbReference>
<dbReference type="FunFam" id="3.40.50.1820:FF:000024">
    <property type="entry name" value="acyl-coenzyme A thioesterase 4"/>
    <property type="match status" value="1"/>
</dbReference>
<proteinExistence type="predicted"/>
<reference evidence="2" key="2">
    <citation type="submission" date="2025-09" db="UniProtKB">
        <authorList>
            <consortium name="Ensembl"/>
        </authorList>
    </citation>
    <scope>IDENTIFICATION</scope>
</reference>
<sequence>MASAWCRGSRMSLWPPAPPNGGTWALVCSGCPSARGGCGGPCCCHQVSAGGRSSPKGSLGRCPCGLELEVGVPLWEDPEAGFGLWDGGRGAGGTPLVWDGNGLVAPSGDGSCVERPPVWVCTAVWWRGLVAPFMVLGSLLPAGPGPFPAVIDLFGGAGGLIEFRAGLLASRGFAVLALAFFAYEDLPKGLTQLDLDYFEEAVQLLLQHPKVRGPGLGVIGVSKGAEVALAMAAFLPQVVATVWINGTTFLYGNPLLYKGLRIPSIPYQTERMLFTELGAMDNSAIFADPRSPACSSSAIPVEKIQGKVLFVVGEADRSFNSKLFAQLATERLPQDAYRLLSYPGAGHLIEPPGSPLCSISSLRGSPLPVVWGGEPQPHARAQQHSWQEIVQFLELHLSPAPAIKL</sequence>
<dbReference type="Pfam" id="PF08840">
    <property type="entry name" value="BAAT_C"/>
    <property type="match status" value="1"/>
</dbReference>
<evidence type="ECO:0000259" key="1">
    <source>
        <dbReference type="Pfam" id="PF08840"/>
    </source>
</evidence>
<dbReference type="GO" id="GO:0006637">
    <property type="term" value="P:acyl-CoA metabolic process"/>
    <property type="evidence" value="ECO:0007669"/>
    <property type="project" value="TreeGrafter"/>
</dbReference>
<dbReference type="InterPro" id="IPR014940">
    <property type="entry name" value="BAAT_C"/>
</dbReference>
<organism evidence="2 3">
    <name type="scientific">Phasianus colchicus</name>
    <name type="common">Common pheasant</name>
    <dbReference type="NCBI Taxonomy" id="9054"/>
    <lineage>
        <taxon>Eukaryota</taxon>
        <taxon>Metazoa</taxon>
        <taxon>Chordata</taxon>
        <taxon>Craniata</taxon>
        <taxon>Vertebrata</taxon>
        <taxon>Euteleostomi</taxon>
        <taxon>Archelosauria</taxon>
        <taxon>Archosauria</taxon>
        <taxon>Dinosauria</taxon>
        <taxon>Saurischia</taxon>
        <taxon>Theropoda</taxon>
        <taxon>Coelurosauria</taxon>
        <taxon>Aves</taxon>
        <taxon>Neognathae</taxon>
        <taxon>Galloanserae</taxon>
        <taxon>Galliformes</taxon>
        <taxon>Phasianidae</taxon>
        <taxon>Phasianinae</taxon>
        <taxon>Phasianus</taxon>
    </lineage>
</organism>
<dbReference type="OMA" id="KYWTYDD"/>
<protein>
    <submittedName>
        <fullName evidence="2">Bile acid-CoA:amino acid N-acyltransferase</fullName>
    </submittedName>
</protein>